<organism evidence="1">
    <name type="scientific">virus sp. ctML55</name>
    <dbReference type="NCBI Taxonomy" id="2827627"/>
    <lineage>
        <taxon>Viruses</taxon>
    </lineage>
</organism>
<proteinExistence type="predicted"/>
<reference evidence="1" key="1">
    <citation type="journal article" date="2021" name="Proc. Natl. Acad. Sci. U.S.A.">
        <title>A Catalog of Tens of Thousands of Viruses from Human Metagenomes Reveals Hidden Associations with Chronic Diseases.</title>
        <authorList>
            <person name="Tisza M.J."/>
            <person name="Buck C.B."/>
        </authorList>
    </citation>
    <scope>NUCLEOTIDE SEQUENCE</scope>
    <source>
        <strain evidence="1">CtML55</strain>
    </source>
</reference>
<dbReference type="EMBL" id="BK059105">
    <property type="protein sequence ID" value="DAE30747.1"/>
    <property type="molecule type" value="Genomic_DNA"/>
</dbReference>
<evidence type="ECO:0000313" key="1">
    <source>
        <dbReference type="EMBL" id="DAE30747.1"/>
    </source>
</evidence>
<sequence>MTHYRVLFERYDWDIEVCIIVENPNVQYILSRLKDLGCPDDVLHRAASRIENYENSGFTFTNQEEHKSIIVINRPDSAEEFIDTYNHEKNHVEMHICKEFGIDPYSEKAAYLSG</sequence>
<accession>A0A8S5RHV4</accession>
<protein>
    <submittedName>
        <fullName evidence="1">Peptidase</fullName>
    </submittedName>
</protein>
<name>A0A8S5RHV4_9VIRU</name>